<comment type="caution">
    <text evidence="2">The sequence shown here is derived from an EMBL/GenBank/DDBJ whole genome shotgun (WGS) entry which is preliminary data.</text>
</comment>
<reference evidence="2 3" key="1">
    <citation type="submission" date="2019-12" db="EMBL/GenBank/DDBJ databases">
        <title>Halomonas rutogse sp. nov. isolated from two lakes on Tibetan Plateau.</title>
        <authorList>
            <person name="Gao P."/>
        </authorList>
    </citation>
    <scope>NUCLEOTIDE SEQUENCE [LARGE SCALE GENOMIC DNA]</scope>
    <source>
        <strain evidence="2 3">ZH2S</strain>
    </source>
</reference>
<dbReference type="InterPro" id="IPR036249">
    <property type="entry name" value="Thioredoxin-like_sf"/>
</dbReference>
<dbReference type="InterPro" id="IPR004045">
    <property type="entry name" value="Glutathione_S-Trfase_N"/>
</dbReference>
<dbReference type="Proteomes" id="UP000437638">
    <property type="component" value="Unassembled WGS sequence"/>
</dbReference>
<dbReference type="EMBL" id="WTKP01000005">
    <property type="protein sequence ID" value="MWJ28375.1"/>
    <property type="molecule type" value="Genomic_DNA"/>
</dbReference>
<evidence type="ECO:0000259" key="1">
    <source>
        <dbReference type="PROSITE" id="PS50404"/>
    </source>
</evidence>
<dbReference type="Gene3D" id="3.40.30.10">
    <property type="entry name" value="Glutaredoxin"/>
    <property type="match status" value="1"/>
</dbReference>
<accession>A0A7X3H2K8</accession>
<dbReference type="InterPro" id="IPR002109">
    <property type="entry name" value="Glutaredoxin"/>
</dbReference>
<evidence type="ECO:0000313" key="3">
    <source>
        <dbReference type="Proteomes" id="UP000437638"/>
    </source>
</evidence>
<dbReference type="PROSITE" id="PS51354">
    <property type="entry name" value="GLUTAREDOXIN_2"/>
    <property type="match status" value="1"/>
</dbReference>
<protein>
    <submittedName>
        <fullName evidence="2">Glutaredoxin</fullName>
    </submittedName>
</protein>
<dbReference type="SUPFAM" id="SSF52833">
    <property type="entry name" value="Thioredoxin-like"/>
    <property type="match status" value="1"/>
</dbReference>
<dbReference type="CDD" id="cd00570">
    <property type="entry name" value="GST_N_family"/>
    <property type="match status" value="1"/>
</dbReference>
<name>A0A7X3H2K8_9GAMM</name>
<dbReference type="RefSeq" id="WP_160418729.1">
    <property type="nucleotide sequence ID" value="NZ_WTKP01000005.1"/>
</dbReference>
<dbReference type="Pfam" id="PF00462">
    <property type="entry name" value="Glutaredoxin"/>
    <property type="match status" value="1"/>
</dbReference>
<sequence length="133" mass="15333">MRIVIRYFFRGLRLVLAPFMLIAEKLSTPQSVERSEEEQAKVDAECENLALYQFRTCPFCIKVRKEMARLGLDIELRDAQLDPEHKKALQEGGGRVKVPCLKISHADGDGQDQWLYESDDINAWLHKRFGKPA</sequence>
<organism evidence="2 3">
    <name type="scientific">Vreelandella zhuhanensis</name>
    <dbReference type="NCBI Taxonomy" id="2684210"/>
    <lineage>
        <taxon>Bacteria</taxon>
        <taxon>Pseudomonadati</taxon>
        <taxon>Pseudomonadota</taxon>
        <taxon>Gammaproteobacteria</taxon>
        <taxon>Oceanospirillales</taxon>
        <taxon>Halomonadaceae</taxon>
        <taxon>Vreelandella</taxon>
    </lineage>
</organism>
<proteinExistence type="predicted"/>
<keyword evidence="3" id="KW-1185">Reference proteome</keyword>
<dbReference type="AlphaFoldDB" id="A0A7X3H2K8"/>
<evidence type="ECO:0000313" key="2">
    <source>
        <dbReference type="EMBL" id="MWJ28375.1"/>
    </source>
</evidence>
<gene>
    <name evidence="2" type="ORF">GPM19_09175</name>
</gene>
<dbReference type="PROSITE" id="PS50404">
    <property type="entry name" value="GST_NTER"/>
    <property type="match status" value="1"/>
</dbReference>
<feature type="domain" description="GST N-terminal" evidence="1">
    <location>
        <begin position="47"/>
        <end position="133"/>
    </location>
</feature>